<dbReference type="EMBL" id="VFOZ01000001">
    <property type="protein sequence ID" value="TQL98788.1"/>
    <property type="molecule type" value="Genomic_DNA"/>
</dbReference>
<comment type="caution">
    <text evidence="2">The sequence shown here is derived from an EMBL/GenBank/DDBJ whole genome shotgun (WGS) entry which is preliminary data.</text>
</comment>
<evidence type="ECO:0000313" key="3">
    <source>
        <dbReference type="Proteomes" id="UP000316096"/>
    </source>
</evidence>
<keyword evidence="3" id="KW-1185">Reference proteome</keyword>
<feature type="region of interest" description="Disordered" evidence="1">
    <location>
        <begin position="67"/>
        <end position="101"/>
    </location>
</feature>
<sequence length="255" mass="25324">MTLPTSGVGAVRDFVRYPARWDGVAAPVVCFRGTAAALCAGVARVGVLGWGAPRWAAAVAVNVRTGRPGRAGPYAPEPRRPPVWSSRGRPTARSFSTGVSGERGPVRRLGWCARLGGTRAGGAGPPRWRAGWRGWVAGLGGGLGGGAGWRGWVGGAGWRGWVAGLGGGAGWRGWVAGLGGGAGWGLGGGAGWRGWVAGLGGGAGWRGWVAGLGGGAGWRGWVAGLGGGAGWRGWVAGLGGGAGDAIPRPRGRVGS</sequence>
<organism evidence="2 3">
    <name type="scientific">Actinoallomurus bryophytorum</name>
    <dbReference type="NCBI Taxonomy" id="1490222"/>
    <lineage>
        <taxon>Bacteria</taxon>
        <taxon>Bacillati</taxon>
        <taxon>Actinomycetota</taxon>
        <taxon>Actinomycetes</taxon>
        <taxon>Streptosporangiales</taxon>
        <taxon>Thermomonosporaceae</taxon>
        <taxon>Actinoallomurus</taxon>
    </lineage>
</organism>
<dbReference type="Proteomes" id="UP000316096">
    <property type="component" value="Unassembled WGS sequence"/>
</dbReference>
<reference evidence="2 3" key="1">
    <citation type="submission" date="2019-06" db="EMBL/GenBank/DDBJ databases">
        <title>Sequencing the genomes of 1000 actinobacteria strains.</title>
        <authorList>
            <person name="Klenk H.-P."/>
        </authorList>
    </citation>
    <scope>NUCLEOTIDE SEQUENCE [LARGE SCALE GENOMIC DNA]</scope>
    <source>
        <strain evidence="2 3">DSM 102200</strain>
    </source>
</reference>
<accession>A0A543CNV1</accession>
<proteinExistence type="predicted"/>
<gene>
    <name evidence="2" type="ORF">FB559_4422</name>
</gene>
<dbReference type="AlphaFoldDB" id="A0A543CNV1"/>
<evidence type="ECO:0000256" key="1">
    <source>
        <dbReference type="SAM" id="MobiDB-lite"/>
    </source>
</evidence>
<name>A0A543CNV1_9ACTN</name>
<protein>
    <submittedName>
        <fullName evidence="2">Uncharacterized protein</fullName>
    </submittedName>
</protein>
<evidence type="ECO:0000313" key="2">
    <source>
        <dbReference type="EMBL" id="TQL98788.1"/>
    </source>
</evidence>